<feature type="transmembrane region" description="Helical" evidence="3">
    <location>
        <begin position="45"/>
        <end position="72"/>
    </location>
</feature>
<dbReference type="AlphaFoldDB" id="A0A9D9N2Q9"/>
<evidence type="ECO:0000256" key="3">
    <source>
        <dbReference type="SAM" id="Phobius"/>
    </source>
</evidence>
<dbReference type="PANTHER" id="PTHR34295">
    <property type="entry name" value="BIOTIN TRANSPORTER BIOY"/>
    <property type="match status" value="1"/>
</dbReference>
<feature type="transmembrane region" description="Helical" evidence="3">
    <location>
        <begin position="159"/>
        <end position="178"/>
    </location>
</feature>
<sequence>MKRITDKGKAGMFTALFTAVICVSGFISFPLPFSPVPVVLQDMMCFLSGILLGPVWGFLSTLLYLVLGLIGLPVFSGGRGGLTAFLTSPTSGFILGYIAGSLAAALIMISTGKTKKYVLTALSGAVVAEIIIFILGIIWFMKITGFGIEDTLAKAVIPFIPGTVIKILIVIPVVKWIYPQILNRMYMVKDE</sequence>
<dbReference type="Proteomes" id="UP000823638">
    <property type="component" value="Unassembled WGS sequence"/>
</dbReference>
<feature type="transmembrane region" description="Helical" evidence="3">
    <location>
        <begin position="117"/>
        <end position="139"/>
    </location>
</feature>
<protein>
    <recommendedName>
        <fullName evidence="2">Biotin transporter</fullName>
    </recommendedName>
</protein>
<evidence type="ECO:0000256" key="2">
    <source>
        <dbReference type="PIRNR" id="PIRNR016661"/>
    </source>
</evidence>
<evidence type="ECO:0000256" key="1">
    <source>
        <dbReference type="ARBA" id="ARBA00010692"/>
    </source>
</evidence>
<dbReference type="InterPro" id="IPR003784">
    <property type="entry name" value="BioY"/>
</dbReference>
<gene>
    <name evidence="4" type="ORF">IAA81_07285</name>
</gene>
<dbReference type="Pfam" id="PF02632">
    <property type="entry name" value="BioY"/>
    <property type="match status" value="1"/>
</dbReference>
<feature type="transmembrane region" description="Helical" evidence="3">
    <location>
        <begin position="92"/>
        <end position="110"/>
    </location>
</feature>
<organism evidence="4 5">
    <name type="scientific">Candidatus Gallitreponema excrementavium</name>
    <dbReference type="NCBI Taxonomy" id="2840840"/>
    <lineage>
        <taxon>Bacteria</taxon>
        <taxon>Pseudomonadati</taxon>
        <taxon>Spirochaetota</taxon>
        <taxon>Spirochaetia</taxon>
        <taxon>Spirochaetales</taxon>
        <taxon>Candidatus Gallitreponema</taxon>
    </lineage>
</organism>
<keyword evidence="3" id="KW-1133">Transmembrane helix</keyword>
<feature type="transmembrane region" description="Helical" evidence="3">
    <location>
        <begin position="12"/>
        <end position="33"/>
    </location>
</feature>
<keyword evidence="3" id="KW-0812">Transmembrane</keyword>
<reference evidence="4" key="2">
    <citation type="journal article" date="2021" name="PeerJ">
        <title>Extensive microbial diversity within the chicken gut microbiome revealed by metagenomics and culture.</title>
        <authorList>
            <person name="Gilroy R."/>
            <person name="Ravi A."/>
            <person name="Getino M."/>
            <person name="Pursley I."/>
            <person name="Horton D.L."/>
            <person name="Alikhan N.F."/>
            <person name="Baker D."/>
            <person name="Gharbi K."/>
            <person name="Hall N."/>
            <person name="Watson M."/>
            <person name="Adriaenssens E.M."/>
            <person name="Foster-Nyarko E."/>
            <person name="Jarju S."/>
            <person name="Secka A."/>
            <person name="Antonio M."/>
            <person name="Oren A."/>
            <person name="Chaudhuri R.R."/>
            <person name="La Ragione R."/>
            <person name="Hildebrand F."/>
            <person name="Pallen M.J."/>
        </authorList>
    </citation>
    <scope>NUCLEOTIDE SEQUENCE</scope>
    <source>
        <strain evidence="4">10532</strain>
    </source>
</reference>
<comment type="similarity">
    <text evidence="1 2">Belongs to the BioY family.</text>
</comment>
<evidence type="ECO:0000313" key="5">
    <source>
        <dbReference type="Proteomes" id="UP000823638"/>
    </source>
</evidence>
<dbReference type="PANTHER" id="PTHR34295:SF1">
    <property type="entry name" value="BIOTIN TRANSPORTER BIOY"/>
    <property type="match status" value="1"/>
</dbReference>
<dbReference type="GO" id="GO:0015225">
    <property type="term" value="F:biotin transmembrane transporter activity"/>
    <property type="evidence" value="ECO:0007669"/>
    <property type="project" value="UniProtKB-UniRule"/>
</dbReference>
<dbReference type="GO" id="GO:0005886">
    <property type="term" value="C:plasma membrane"/>
    <property type="evidence" value="ECO:0007669"/>
    <property type="project" value="UniProtKB-SubCell"/>
</dbReference>
<keyword evidence="2" id="KW-0813">Transport</keyword>
<name>A0A9D9N2Q9_9SPIR</name>
<comment type="subcellular location">
    <subcellularLocation>
        <location evidence="2">Cell membrane</location>
        <topology evidence="2">Multi-pass membrane protein</topology>
    </subcellularLocation>
</comment>
<keyword evidence="2" id="KW-1003">Cell membrane</keyword>
<keyword evidence="2 3" id="KW-0472">Membrane</keyword>
<dbReference type="EMBL" id="JADIMM010000083">
    <property type="protein sequence ID" value="MBO8458015.1"/>
    <property type="molecule type" value="Genomic_DNA"/>
</dbReference>
<evidence type="ECO:0000313" key="4">
    <source>
        <dbReference type="EMBL" id="MBO8458015.1"/>
    </source>
</evidence>
<dbReference type="Gene3D" id="1.10.1760.20">
    <property type="match status" value="1"/>
</dbReference>
<comment type="caution">
    <text evidence="4">The sequence shown here is derived from an EMBL/GenBank/DDBJ whole genome shotgun (WGS) entry which is preliminary data.</text>
</comment>
<proteinExistence type="inferred from homology"/>
<accession>A0A9D9N2Q9</accession>
<reference evidence="4" key="1">
    <citation type="submission" date="2020-10" db="EMBL/GenBank/DDBJ databases">
        <authorList>
            <person name="Gilroy R."/>
        </authorList>
    </citation>
    <scope>NUCLEOTIDE SEQUENCE</scope>
    <source>
        <strain evidence="4">10532</strain>
    </source>
</reference>
<dbReference type="PIRSF" id="PIRSF016661">
    <property type="entry name" value="BioY"/>
    <property type="match status" value="1"/>
</dbReference>